<dbReference type="PANTHER" id="PTHR43334">
    <property type="entry name" value="ACETATE--COA LIGASE [ADP-FORMING]"/>
    <property type="match status" value="1"/>
</dbReference>
<evidence type="ECO:0000256" key="1">
    <source>
        <dbReference type="ARBA" id="ARBA00001619"/>
    </source>
</evidence>
<dbReference type="InterPro" id="IPR016102">
    <property type="entry name" value="Succinyl-CoA_synth-like"/>
</dbReference>
<proteinExistence type="predicted"/>
<dbReference type="InterPro" id="IPR032875">
    <property type="entry name" value="Succ_CoA_lig_flav_dom"/>
</dbReference>
<organism evidence="7 8">
    <name type="scientific">Methanoliparum thermophilum</name>
    <dbReference type="NCBI Taxonomy" id="2491083"/>
    <lineage>
        <taxon>Archaea</taxon>
        <taxon>Methanobacteriati</taxon>
        <taxon>Methanobacteriota</taxon>
        <taxon>Candidatus Methanoliparia</taxon>
        <taxon>Candidatus Methanoliparales</taxon>
        <taxon>Candidatus Methanoliparaceae</taxon>
        <taxon>Candidatus Methanoliparum</taxon>
    </lineage>
</organism>
<keyword evidence="3" id="KW-0436">Ligase</keyword>
<feature type="domain" description="CoA-binding" evidence="6">
    <location>
        <begin position="7"/>
        <end position="102"/>
    </location>
</feature>
<protein>
    <recommendedName>
        <fullName evidence="2">acetate--CoA ligase (ADP-forming)</fullName>
        <ecNumber evidence="2">6.2.1.13</ecNumber>
    </recommendedName>
</protein>
<dbReference type="AlphaFoldDB" id="A0A520KTM5"/>
<evidence type="ECO:0000259" key="6">
    <source>
        <dbReference type="SMART" id="SM00881"/>
    </source>
</evidence>
<dbReference type="InterPro" id="IPR036291">
    <property type="entry name" value="NAD(P)-bd_dom_sf"/>
</dbReference>
<sequence>MKNLEPLFNPRSIAVIGATNNINKWGFSTFLSIVSSKFKGDIYPVNIKEEKILGYKAFKRVTDIPGPVDLAIFVIPGPNVPTVMEDCVEKGIKAAIIISAGFAEMGEEGKILEDEVLNIARKGNIPFVGPNCMGMWSASSNLVASMFPILIKDGPFAFVSQGGWLGVAIAESAYARGIGFHRYVSCGRAIDIQIEDYIEYFGNDPEVKVIMAYIEGLNDGRRFIKKVKEVTPKKPVVVLKPGKSEVTARAIMSHSGAFCGIDEFYDTAFKKSGVIRVKSEEELLDVSIGFLSEIESGIRPKGRNVAIITEGGSIGVVASDFCAQNGLNVIELSKDVIDYFNSIFPPRWSHGNPIDPAGDRNFVAYLKAIEKVLELNEIDSLILVGMGGISHISRLIESFDLDIRDIFTRIDLPKSIRYILYSFIRVITTLVGGKIIDIKGSITNMVEKILFSNRIDINEYVSIILNLIGPTIGYYASAGDEKDAKEFVSLMNPLINSIMTYNKKDIVSLIEKFIPDIVASISSLIISKKLVNTEKILEMLDYLLGMLVLNWVQTYKKPIITTLAFEGTSRLIKLNTGVYFPYPNLERGAITLAKLVEYEEYLERLK</sequence>
<keyword evidence="5" id="KW-0067">ATP-binding</keyword>
<keyword evidence="4" id="KW-0547">Nucleotide-binding</keyword>
<dbReference type="SUPFAM" id="SSF51735">
    <property type="entry name" value="NAD(P)-binding Rossmann-fold domains"/>
    <property type="match status" value="1"/>
</dbReference>
<dbReference type="InterPro" id="IPR043938">
    <property type="entry name" value="Ligase_CoA_dom"/>
</dbReference>
<dbReference type="Pfam" id="PF13607">
    <property type="entry name" value="Succ_CoA_lig"/>
    <property type="match status" value="1"/>
</dbReference>
<dbReference type="Pfam" id="PF19045">
    <property type="entry name" value="Ligase_CoA_2"/>
    <property type="match status" value="1"/>
</dbReference>
<evidence type="ECO:0000256" key="3">
    <source>
        <dbReference type="ARBA" id="ARBA00022598"/>
    </source>
</evidence>
<dbReference type="Pfam" id="PF13380">
    <property type="entry name" value="CoA_binding_2"/>
    <property type="match status" value="1"/>
</dbReference>
<accession>A0A520KTM5</accession>
<reference evidence="7 8" key="1">
    <citation type="journal article" date="2019" name="Nat. Microbiol.">
        <title>Wide diversity of methane and short-chain alkane metabolisms in uncultured archaea.</title>
        <authorList>
            <person name="Borrel G."/>
            <person name="Adam P.S."/>
            <person name="McKay L.J."/>
            <person name="Chen L.X."/>
            <person name="Sierra-Garcia I.N."/>
            <person name="Sieber C.M."/>
            <person name="Letourneur Q."/>
            <person name="Ghozlane A."/>
            <person name="Andersen G.L."/>
            <person name="Li W.J."/>
            <person name="Hallam S.J."/>
            <person name="Muyzer G."/>
            <person name="de Oliveira V.M."/>
            <person name="Inskeep W.P."/>
            <person name="Banfield J.F."/>
            <person name="Gribaldo S."/>
        </authorList>
    </citation>
    <scope>NUCLEOTIDE SEQUENCE [LARGE SCALE GENOMIC DNA]</scope>
    <source>
        <strain evidence="7">NM1a</strain>
    </source>
</reference>
<evidence type="ECO:0000256" key="5">
    <source>
        <dbReference type="ARBA" id="ARBA00022840"/>
    </source>
</evidence>
<dbReference type="Gene3D" id="3.40.50.261">
    <property type="entry name" value="Succinyl-CoA synthetase domains"/>
    <property type="match status" value="2"/>
</dbReference>
<evidence type="ECO:0000256" key="4">
    <source>
        <dbReference type="ARBA" id="ARBA00022741"/>
    </source>
</evidence>
<dbReference type="SMART" id="SM00881">
    <property type="entry name" value="CoA_binding"/>
    <property type="match status" value="1"/>
</dbReference>
<gene>
    <name evidence="7" type="ORF">EF806_00630</name>
</gene>
<dbReference type="EMBL" id="RXIF01000002">
    <property type="protein sequence ID" value="RZN65432.1"/>
    <property type="molecule type" value="Genomic_DNA"/>
</dbReference>
<dbReference type="InterPro" id="IPR003781">
    <property type="entry name" value="CoA-bd"/>
</dbReference>
<dbReference type="Gene3D" id="3.40.50.720">
    <property type="entry name" value="NAD(P)-binding Rossmann-like Domain"/>
    <property type="match status" value="1"/>
</dbReference>
<evidence type="ECO:0000313" key="8">
    <source>
        <dbReference type="Proteomes" id="UP000317158"/>
    </source>
</evidence>
<dbReference type="SUPFAM" id="SSF52210">
    <property type="entry name" value="Succinyl-CoA synthetase domains"/>
    <property type="match status" value="2"/>
</dbReference>
<dbReference type="GO" id="GO:0005524">
    <property type="term" value="F:ATP binding"/>
    <property type="evidence" value="ECO:0007669"/>
    <property type="project" value="UniProtKB-KW"/>
</dbReference>
<evidence type="ECO:0000313" key="7">
    <source>
        <dbReference type="EMBL" id="RZN65432.1"/>
    </source>
</evidence>
<dbReference type="InterPro" id="IPR051538">
    <property type="entry name" value="Acyl-CoA_Synth/Transferase"/>
</dbReference>
<comment type="caution">
    <text evidence="7">The sequence shown here is derived from an EMBL/GenBank/DDBJ whole genome shotgun (WGS) entry which is preliminary data.</text>
</comment>
<dbReference type="GO" id="GO:0043758">
    <property type="term" value="F:acetate-CoA ligase (ADP-forming) activity"/>
    <property type="evidence" value="ECO:0007669"/>
    <property type="project" value="UniProtKB-EC"/>
</dbReference>
<comment type="catalytic activity">
    <reaction evidence="1">
        <text>acetate + ATP + CoA = acetyl-CoA + ADP + phosphate</text>
        <dbReference type="Rhea" id="RHEA:15081"/>
        <dbReference type="ChEBI" id="CHEBI:30089"/>
        <dbReference type="ChEBI" id="CHEBI:30616"/>
        <dbReference type="ChEBI" id="CHEBI:43474"/>
        <dbReference type="ChEBI" id="CHEBI:57287"/>
        <dbReference type="ChEBI" id="CHEBI:57288"/>
        <dbReference type="ChEBI" id="CHEBI:456216"/>
        <dbReference type="EC" id="6.2.1.13"/>
    </reaction>
</comment>
<dbReference type="EC" id="6.2.1.13" evidence="2"/>
<evidence type="ECO:0000256" key="2">
    <source>
        <dbReference type="ARBA" id="ARBA00012957"/>
    </source>
</evidence>
<name>A0A520KTM5_METT2</name>
<dbReference type="Proteomes" id="UP000317158">
    <property type="component" value="Unassembled WGS sequence"/>
</dbReference>
<dbReference type="PANTHER" id="PTHR43334:SF1">
    <property type="entry name" value="3-HYDROXYPROPIONATE--COA LIGASE [ADP-FORMING]"/>
    <property type="match status" value="1"/>
</dbReference>